<dbReference type="OMA" id="KAACACH"/>
<dbReference type="GO" id="GO:0000120">
    <property type="term" value="C:RNA polymerase I transcription regulator complex"/>
    <property type="evidence" value="ECO:0007669"/>
    <property type="project" value="InterPro"/>
</dbReference>
<feature type="compositionally biased region" description="Pro residues" evidence="1">
    <location>
        <begin position="1"/>
        <end position="10"/>
    </location>
</feature>
<reference evidence="2" key="2">
    <citation type="submission" date="2018-04" db="EMBL/GenBank/DDBJ databases">
        <title>OnivRS2 (Oryza nivara Reference Sequence Version 2).</title>
        <authorList>
            <person name="Zhang J."/>
            <person name="Kudrna D."/>
            <person name="Lee S."/>
            <person name="Talag J."/>
            <person name="Rajasekar S."/>
            <person name="Welchert J."/>
            <person name="Hsing Y.-I."/>
            <person name="Wing R.A."/>
        </authorList>
    </citation>
    <scope>NUCLEOTIDE SEQUENCE [LARGE SCALE GENOMIC DNA]</scope>
</reference>
<dbReference type="GO" id="GO:0006360">
    <property type="term" value="P:transcription by RNA polymerase I"/>
    <property type="evidence" value="ECO:0007669"/>
    <property type="project" value="InterPro"/>
</dbReference>
<dbReference type="AlphaFoldDB" id="A0A0E0FFX6"/>
<dbReference type="HOGENOM" id="CLU_021774_0_0_1"/>
<dbReference type="PANTHER" id="PTHR36720:SF1">
    <property type="entry name" value="TAF RNA POLYMERASE I SUBUNIT A"/>
    <property type="match status" value="1"/>
</dbReference>
<proteinExistence type="predicted"/>
<dbReference type="PANTHER" id="PTHR36720">
    <property type="entry name" value="TAF RNA POLYMERASE I SUBUNIT A"/>
    <property type="match status" value="1"/>
</dbReference>
<protein>
    <submittedName>
        <fullName evidence="2">Uncharacterized protein</fullName>
    </submittedName>
</protein>
<dbReference type="EnsemblPlants" id="ONIVA01G02630.1">
    <property type="protein sequence ID" value="ONIVA01G02630.1"/>
    <property type="gene ID" value="ONIVA01G02630"/>
</dbReference>
<dbReference type="Pfam" id="PF14929">
    <property type="entry name" value="TAF1_subA"/>
    <property type="match status" value="1"/>
</dbReference>
<name>A0A0E0FFX6_ORYNI</name>
<feature type="region of interest" description="Disordered" evidence="1">
    <location>
        <begin position="1"/>
        <end position="105"/>
    </location>
</feature>
<dbReference type="STRING" id="4536.A0A0E0FFX6"/>
<feature type="region of interest" description="Disordered" evidence="1">
    <location>
        <begin position="297"/>
        <end position="322"/>
    </location>
</feature>
<evidence type="ECO:0000313" key="2">
    <source>
        <dbReference type="EnsemblPlants" id="ONIVA01G02630.1"/>
    </source>
</evidence>
<feature type="compositionally biased region" description="Low complexity" evidence="1">
    <location>
        <begin position="309"/>
        <end position="322"/>
    </location>
</feature>
<sequence>MARPPSPSPVVPVKREPDGATTAVSDAYTPRPPLRKRRRLPATPTQPLLLTPQAMSSTRDSFAGERSGLAPASVPTSVKRELGADGDGDGDGDRDARGKAVSVAEGNLQPRKTALAELPTLLANRRRLDRLLHELVRSHRWGDAAGVISALVSGTRHPESFDEMRSVFAVGMEIHRRLAENSGIQQNTRSRYYLRTQKLYDVWMRRLMWLPTCERKYMVKLELALFYLSQGCIDSAYNTTKTLIAKDGLKTPIVNLIHGLISYDNWYSGLPEDMQLEEFDVYCESRTVSMATHHCDENGQQDTSDDNCSIDADSSSPGCSSKSSINNWNIDKQRKFPEKPGFVHSAREDDSVGSQVDEKMVDTDFRSVFFNTANSPTCGLEKSLLPLRLKHSDGTPNACFDSYWKYKSTPNAFYEDAEKCLRVALYSTPPIMAALLPLIQILLLGDKLKDALAELEKICHSSTTALPFRLRGRLLEYFDQNQVSIISSCYAEALRRDPTCTYSMERLTRLHRKGYYNTIELLEAIALHLDSVNGKPCIWEELVSCFLRLFSEWTTDYGDCMSCNVQGDATFTASSKFCCVFFEQNTRETWKVRCTWWMNRHFSQSICTSETLTGDCKLLASKAACACHLFGPEFEYVEAVESYLSGQKADDEIAFLSRNMQNSTPRSRLAHRLDRHAIAATGELCSLLSLMDRVAVASPIY</sequence>
<dbReference type="Proteomes" id="UP000006591">
    <property type="component" value="Chromosome 1"/>
</dbReference>
<accession>A0A0E0FFX6</accession>
<reference evidence="2" key="1">
    <citation type="submission" date="2015-04" db="UniProtKB">
        <authorList>
            <consortium name="EnsemblPlants"/>
        </authorList>
    </citation>
    <scope>IDENTIFICATION</scope>
    <source>
        <strain evidence="2">SL10</strain>
    </source>
</reference>
<feature type="compositionally biased region" description="Low complexity" evidence="1">
    <location>
        <begin position="41"/>
        <end position="54"/>
    </location>
</feature>
<dbReference type="Gramene" id="ONIVA01G02630.1">
    <property type="protein sequence ID" value="ONIVA01G02630.1"/>
    <property type="gene ID" value="ONIVA01G02630"/>
</dbReference>
<evidence type="ECO:0000256" key="1">
    <source>
        <dbReference type="SAM" id="MobiDB-lite"/>
    </source>
</evidence>
<evidence type="ECO:0000313" key="3">
    <source>
        <dbReference type="Proteomes" id="UP000006591"/>
    </source>
</evidence>
<dbReference type="InterPro" id="IPR039495">
    <property type="entry name" value="TAF1A"/>
</dbReference>
<organism evidence="2">
    <name type="scientific">Oryza nivara</name>
    <name type="common">Indian wild rice</name>
    <name type="synonym">Oryza sativa f. spontanea</name>
    <dbReference type="NCBI Taxonomy" id="4536"/>
    <lineage>
        <taxon>Eukaryota</taxon>
        <taxon>Viridiplantae</taxon>
        <taxon>Streptophyta</taxon>
        <taxon>Embryophyta</taxon>
        <taxon>Tracheophyta</taxon>
        <taxon>Spermatophyta</taxon>
        <taxon>Magnoliopsida</taxon>
        <taxon>Liliopsida</taxon>
        <taxon>Poales</taxon>
        <taxon>Poaceae</taxon>
        <taxon>BOP clade</taxon>
        <taxon>Oryzoideae</taxon>
        <taxon>Oryzeae</taxon>
        <taxon>Oryzinae</taxon>
        <taxon>Oryza</taxon>
    </lineage>
</organism>
<keyword evidence="3" id="KW-1185">Reference proteome</keyword>
<dbReference type="eggNOG" id="ENOG502QQ18">
    <property type="taxonomic scope" value="Eukaryota"/>
</dbReference>